<dbReference type="AlphaFoldDB" id="A0AAV3XSI5"/>
<dbReference type="GO" id="GO:0006355">
    <property type="term" value="P:regulation of DNA-templated transcription"/>
    <property type="evidence" value="ECO:0007669"/>
    <property type="project" value="InterPro"/>
</dbReference>
<accession>A0AAV3XSI5</accession>
<sequence>MIRTVISLDPEDKQWLDRKAKESQTTLAALIRQAVKQMRRQEEAKSPSFEQLLKSTKGLWKGGDGLVYQQSIRDDWS</sequence>
<proteinExistence type="predicted"/>
<name>A0AAV3XSI5_9CYAN</name>
<evidence type="ECO:0008006" key="3">
    <source>
        <dbReference type="Google" id="ProtNLM"/>
    </source>
</evidence>
<comment type="caution">
    <text evidence="1">The sequence shown here is derived from an EMBL/GenBank/DDBJ whole genome shotgun (WGS) entry which is preliminary data.</text>
</comment>
<keyword evidence="2" id="KW-1185">Reference proteome</keyword>
<evidence type="ECO:0000313" key="2">
    <source>
        <dbReference type="Proteomes" id="UP001050975"/>
    </source>
</evidence>
<evidence type="ECO:0000313" key="1">
    <source>
        <dbReference type="EMBL" id="GET42822.1"/>
    </source>
</evidence>
<organism evidence="1 2">
    <name type="scientific">Microseira wollei NIES-4236</name>
    <dbReference type="NCBI Taxonomy" id="2530354"/>
    <lineage>
        <taxon>Bacteria</taxon>
        <taxon>Bacillati</taxon>
        <taxon>Cyanobacteriota</taxon>
        <taxon>Cyanophyceae</taxon>
        <taxon>Oscillatoriophycideae</taxon>
        <taxon>Aerosakkonematales</taxon>
        <taxon>Aerosakkonemataceae</taxon>
        <taxon>Microseira</taxon>
    </lineage>
</organism>
<dbReference type="EMBL" id="BLAY01000184">
    <property type="protein sequence ID" value="GET42822.1"/>
    <property type="molecule type" value="Genomic_DNA"/>
</dbReference>
<dbReference type="RefSeq" id="WP_226590944.1">
    <property type="nucleotide sequence ID" value="NZ_BLAY01000184.1"/>
</dbReference>
<dbReference type="InterPro" id="IPR013321">
    <property type="entry name" value="Arc_rbn_hlx_hlx"/>
</dbReference>
<reference evidence="1" key="1">
    <citation type="submission" date="2019-10" db="EMBL/GenBank/DDBJ databases">
        <title>Draft genome sequece of Microseira wollei NIES-4236.</title>
        <authorList>
            <person name="Yamaguchi H."/>
            <person name="Suzuki S."/>
            <person name="Kawachi M."/>
        </authorList>
    </citation>
    <scope>NUCLEOTIDE SEQUENCE</scope>
    <source>
        <strain evidence="1">NIES-4236</strain>
    </source>
</reference>
<dbReference type="Proteomes" id="UP001050975">
    <property type="component" value="Unassembled WGS sequence"/>
</dbReference>
<gene>
    <name evidence="1" type="ORF">MiSe_76400</name>
</gene>
<protein>
    <recommendedName>
        <fullName evidence="3">Ribbon-helix-helix protein CopG domain-containing protein</fullName>
    </recommendedName>
</protein>
<dbReference type="Gene3D" id="1.10.1220.10">
    <property type="entry name" value="Met repressor-like"/>
    <property type="match status" value="1"/>
</dbReference>